<dbReference type="AlphaFoldDB" id="A0A0F9C140"/>
<dbReference type="Gene3D" id="2.130.10.10">
    <property type="entry name" value="YVTN repeat-like/Quinoprotein amine dehydrogenase"/>
    <property type="match status" value="1"/>
</dbReference>
<dbReference type="SUPFAM" id="SSF50998">
    <property type="entry name" value="Quinoprotein alcohol dehydrogenase-like"/>
    <property type="match status" value="1"/>
</dbReference>
<name>A0A0F9C140_9ZZZZ</name>
<protein>
    <submittedName>
        <fullName evidence="1">Uncharacterized protein</fullName>
    </submittedName>
</protein>
<feature type="non-terminal residue" evidence="1">
    <location>
        <position position="1"/>
    </location>
</feature>
<organism evidence="1">
    <name type="scientific">marine sediment metagenome</name>
    <dbReference type="NCBI Taxonomy" id="412755"/>
    <lineage>
        <taxon>unclassified sequences</taxon>
        <taxon>metagenomes</taxon>
        <taxon>ecological metagenomes</taxon>
    </lineage>
</organism>
<accession>A0A0F9C140</accession>
<dbReference type="EMBL" id="LAZR01035302">
    <property type="protein sequence ID" value="KKL27879.1"/>
    <property type="molecule type" value="Genomic_DNA"/>
</dbReference>
<reference evidence="1" key="1">
    <citation type="journal article" date="2015" name="Nature">
        <title>Complex archaea that bridge the gap between prokaryotes and eukaryotes.</title>
        <authorList>
            <person name="Spang A."/>
            <person name="Saw J.H."/>
            <person name="Jorgensen S.L."/>
            <person name="Zaremba-Niedzwiedzka K."/>
            <person name="Martijn J."/>
            <person name="Lind A.E."/>
            <person name="van Eijk R."/>
            <person name="Schleper C."/>
            <person name="Guy L."/>
            <person name="Ettema T.J."/>
        </authorList>
    </citation>
    <scope>NUCLEOTIDE SEQUENCE</scope>
</reference>
<sequence length="314" mass="34820">LWRLDVKWTDSYSRDVDGSALIIGDTAYLGLENSLFTVFSPDPQKARMKDGMLQPEIFQERKLYKKEDVAAHRYNVVTESSPSLLDNHIYVASGSGHVWGYNLDTRSLDWDFVTGSDMDGSAVVTSDKCIMVSVEKQYIDGPGGAMKLDPSKAPEDAVVWYQPVNDTSFNTWEGGIIGSVGMTDAYYPDLGDNSPGYGTQYAAMVGIDGYLRVVDHTVVDSSRKVTGPDGVALFHPPKGIYKKFVGPSISTPIFTGSKLIIAGYHGIWLFEYDLDGNFRQLDRLKMAFETTPIVHDGRIYVASRNGYLYCLGRK</sequence>
<proteinExistence type="predicted"/>
<dbReference type="InterPro" id="IPR015943">
    <property type="entry name" value="WD40/YVTN_repeat-like_dom_sf"/>
</dbReference>
<comment type="caution">
    <text evidence="1">The sequence shown here is derived from an EMBL/GenBank/DDBJ whole genome shotgun (WGS) entry which is preliminary data.</text>
</comment>
<dbReference type="InterPro" id="IPR011047">
    <property type="entry name" value="Quinoprotein_ADH-like_sf"/>
</dbReference>
<gene>
    <name evidence="1" type="ORF">LCGC14_2380720</name>
</gene>
<evidence type="ECO:0000313" key="1">
    <source>
        <dbReference type="EMBL" id="KKL27879.1"/>
    </source>
</evidence>